<comment type="caution">
    <text evidence="1">The sequence shown here is derived from an EMBL/GenBank/DDBJ whole genome shotgun (WGS) entry which is preliminary data.</text>
</comment>
<evidence type="ECO:0000313" key="1">
    <source>
        <dbReference type="EMBL" id="KAJ8628910.1"/>
    </source>
</evidence>
<proteinExistence type="predicted"/>
<gene>
    <name evidence="1" type="ORF">MRB53_022233</name>
</gene>
<sequence length="82" mass="8399">MERVGGVNSEGLLKDGEDVEGLWGGDGDGGDFGKAEGRVDRFHGRDKVSDEVLVGSGDDFVFEGDLGDLGGKEEGGDVGGDP</sequence>
<name>A0ACC2L6Q0_PERAE</name>
<keyword evidence="2" id="KW-1185">Reference proteome</keyword>
<protein>
    <submittedName>
        <fullName evidence="1">Uncharacterized protein</fullName>
    </submittedName>
</protein>
<accession>A0ACC2L6Q0</accession>
<dbReference type="EMBL" id="CM056815">
    <property type="protein sequence ID" value="KAJ8628910.1"/>
    <property type="molecule type" value="Genomic_DNA"/>
</dbReference>
<reference evidence="1 2" key="1">
    <citation type="journal article" date="2022" name="Hortic Res">
        <title>A haplotype resolved chromosomal level avocado genome allows analysis of novel avocado genes.</title>
        <authorList>
            <person name="Nath O."/>
            <person name="Fletcher S.J."/>
            <person name="Hayward A."/>
            <person name="Shaw L.M."/>
            <person name="Masouleh A.K."/>
            <person name="Furtado A."/>
            <person name="Henry R.J."/>
            <person name="Mitter N."/>
        </authorList>
    </citation>
    <scope>NUCLEOTIDE SEQUENCE [LARGE SCALE GENOMIC DNA]</scope>
    <source>
        <strain evidence="2">cv. Hass</strain>
    </source>
</reference>
<organism evidence="1 2">
    <name type="scientific">Persea americana</name>
    <name type="common">Avocado</name>
    <dbReference type="NCBI Taxonomy" id="3435"/>
    <lineage>
        <taxon>Eukaryota</taxon>
        <taxon>Viridiplantae</taxon>
        <taxon>Streptophyta</taxon>
        <taxon>Embryophyta</taxon>
        <taxon>Tracheophyta</taxon>
        <taxon>Spermatophyta</taxon>
        <taxon>Magnoliopsida</taxon>
        <taxon>Magnoliidae</taxon>
        <taxon>Laurales</taxon>
        <taxon>Lauraceae</taxon>
        <taxon>Persea</taxon>
    </lineage>
</organism>
<dbReference type="Proteomes" id="UP001234297">
    <property type="component" value="Chromosome 7"/>
</dbReference>
<evidence type="ECO:0000313" key="2">
    <source>
        <dbReference type="Proteomes" id="UP001234297"/>
    </source>
</evidence>